<gene>
    <name evidence="1" type="ORF">NA56DRAFT_662070</name>
</gene>
<dbReference type="AlphaFoldDB" id="A0A2J6PUU4"/>
<dbReference type="OrthoDB" id="3231000at2759"/>
<reference evidence="1 2" key="1">
    <citation type="submission" date="2016-05" db="EMBL/GenBank/DDBJ databases">
        <title>A degradative enzymes factory behind the ericoid mycorrhizal symbiosis.</title>
        <authorList>
            <consortium name="DOE Joint Genome Institute"/>
            <person name="Martino E."/>
            <person name="Morin E."/>
            <person name="Grelet G."/>
            <person name="Kuo A."/>
            <person name="Kohler A."/>
            <person name="Daghino S."/>
            <person name="Barry K."/>
            <person name="Choi C."/>
            <person name="Cichocki N."/>
            <person name="Clum A."/>
            <person name="Copeland A."/>
            <person name="Hainaut M."/>
            <person name="Haridas S."/>
            <person name="Labutti K."/>
            <person name="Lindquist E."/>
            <person name="Lipzen A."/>
            <person name="Khouja H.-R."/>
            <person name="Murat C."/>
            <person name="Ohm R."/>
            <person name="Olson A."/>
            <person name="Spatafora J."/>
            <person name="Veneault-Fourrey C."/>
            <person name="Henrissat B."/>
            <person name="Grigoriev I."/>
            <person name="Martin F."/>
            <person name="Perotto S."/>
        </authorList>
    </citation>
    <scope>NUCLEOTIDE SEQUENCE [LARGE SCALE GENOMIC DNA]</scope>
    <source>
        <strain evidence="1 2">UAMH 7357</strain>
    </source>
</reference>
<dbReference type="Proteomes" id="UP000235672">
    <property type="component" value="Unassembled WGS sequence"/>
</dbReference>
<keyword evidence="2" id="KW-1185">Reference proteome</keyword>
<organism evidence="1 2">
    <name type="scientific">Hyaloscypha hepaticicola</name>
    <dbReference type="NCBI Taxonomy" id="2082293"/>
    <lineage>
        <taxon>Eukaryota</taxon>
        <taxon>Fungi</taxon>
        <taxon>Dikarya</taxon>
        <taxon>Ascomycota</taxon>
        <taxon>Pezizomycotina</taxon>
        <taxon>Leotiomycetes</taxon>
        <taxon>Helotiales</taxon>
        <taxon>Hyaloscyphaceae</taxon>
        <taxon>Hyaloscypha</taxon>
    </lineage>
</organism>
<protein>
    <submittedName>
        <fullName evidence="1">Uncharacterized protein</fullName>
    </submittedName>
</protein>
<evidence type="ECO:0000313" key="1">
    <source>
        <dbReference type="EMBL" id="PMD17797.1"/>
    </source>
</evidence>
<dbReference type="EMBL" id="KZ613498">
    <property type="protein sequence ID" value="PMD17797.1"/>
    <property type="molecule type" value="Genomic_DNA"/>
</dbReference>
<sequence>MVEPHPKSYFGEKYHKLLLGLLPQYPHLEALLLYAAAIEKAKETDERGSHDSDSLLAAEVAHDGTISFNSINIYNPEHVKAHEEVLSGTGSPHLVKARLLLVEDVSPGAIAALGTGFNLNPHVFYFHLGFDTRVSAMQALVEPTSKGRVPVTWYFPNHGPEDFLSIPLQCDLSPAVDAGEDPLDKTYCRQSYHPISQVTSENQPAVKRGFHRISVAFAQTQIKTTIILAFPTWRRISSDGTGQILDSLGYTLVPPSMPLQVVADAAPKSKIAAEERKGDWSNGQWERVQPLFQALLSDRTWSIADHDFIRERILLWLYSKVSFNYHLASQNDSRCWRDVRALQASGRITGDRAQNAKKFLRDSMEKHTELLQIAKMTLDQALEGAVHQDELAIWQKKVEVVILYQKSRIDMILKNINEGRNS</sequence>
<name>A0A2J6PUU4_9HELO</name>
<evidence type="ECO:0000313" key="2">
    <source>
        <dbReference type="Proteomes" id="UP000235672"/>
    </source>
</evidence>
<accession>A0A2J6PUU4</accession>
<proteinExistence type="predicted"/>